<protein>
    <submittedName>
        <fullName evidence="1">DNA topoisomerase 6 subunit B</fullName>
    </submittedName>
</protein>
<name>A0A8J6AT66_9EUKA</name>
<organism evidence="1 2">
    <name type="scientific">Carpediemonas membranifera</name>
    <dbReference type="NCBI Taxonomy" id="201153"/>
    <lineage>
        <taxon>Eukaryota</taxon>
        <taxon>Metamonada</taxon>
        <taxon>Carpediemonas-like organisms</taxon>
        <taxon>Carpediemonas</taxon>
    </lineage>
</organism>
<accession>A0A8J6AT66</accession>
<gene>
    <name evidence="1" type="ORF">J8273_7114</name>
</gene>
<dbReference type="InterPro" id="IPR036890">
    <property type="entry name" value="HATPase_C_sf"/>
</dbReference>
<comment type="caution">
    <text evidence="1">The sequence shown here is derived from an EMBL/GenBank/DDBJ whole genome shotgun (WGS) entry which is preliminary data.</text>
</comment>
<evidence type="ECO:0000313" key="2">
    <source>
        <dbReference type="Proteomes" id="UP000717585"/>
    </source>
</evidence>
<dbReference type="AlphaFoldDB" id="A0A8J6AT66"/>
<sequence length="452" mass="48723">MNQTQDTVLRWFLSHFTDLRSAFFLSFRELFENAIDAVTECENKMIEINIEQHDEYETSQAIQNLLASPLSSSHVDFLHCDPVLVTMTISDSGHGIPAQEMPSLLGKLFTSTKGNDIDPEAETTGLYGLGAKFAAVWAFLSSGVPAEVLSTTLGDLSMHHMAWTVSGHAPTTKLASTPCPTSLEGTTIRVVAIADQTALRDIDSYLDLWRVGAGPIGVRYGGVVSDPVDMGVAARALCHRMPHPLHTVAAEYGPFTVLCVASLSTLPNNGKTAVHVYRLANGVPLGPKTSCDLMCAMRQFSRALGLGPTQWKAVELNSSFDSLKSECQPVPGLHSLSVFIVASGVRFSNAMKRSVILNNKQKSDLRKAHKSAVDSLLQACPSIEDPATKDAKLVRSVHLPQLAASVCDIVVNGSPELQRSVLGKLAIPEPVDYATLYETVLEKLCAKASVPL</sequence>
<proteinExistence type="predicted"/>
<dbReference type="Gene3D" id="3.30.565.10">
    <property type="entry name" value="Histidine kinase-like ATPase, C-terminal domain"/>
    <property type="match status" value="1"/>
</dbReference>
<dbReference type="Proteomes" id="UP000717585">
    <property type="component" value="Unassembled WGS sequence"/>
</dbReference>
<dbReference type="EMBL" id="JAHDYR010000062">
    <property type="protein sequence ID" value="KAG9390855.1"/>
    <property type="molecule type" value="Genomic_DNA"/>
</dbReference>
<dbReference type="SUPFAM" id="SSF55874">
    <property type="entry name" value="ATPase domain of HSP90 chaperone/DNA topoisomerase II/histidine kinase"/>
    <property type="match status" value="1"/>
</dbReference>
<reference evidence="1" key="1">
    <citation type="submission" date="2021-05" db="EMBL/GenBank/DDBJ databases">
        <title>A free-living protist that lacks canonical eukaryotic 1 DNA replication and segregation systems.</title>
        <authorList>
            <person name="Salas-Leiva D.E."/>
            <person name="Tromer E.C."/>
            <person name="Curtis B.A."/>
            <person name="Jerlstrom-Hultqvist J."/>
            <person name="Kolisko M."/>
            <person name="Yi Z."/>
            <person name="Salas-Leiva J.S."/>
            <person name="Gallot-Lavallee L."/>
            <person name="Kops G.J.P.L."/>
            <person name="Archibald J.M."/>
            <person name="Simpson A.G.B."/>
            <person name="Roger A.J."/>
        </authorList>
    </citation>
    <scope>NUCLEOTIDE SEQUENCE</scope>
    <source>
        <strain evidence="1">BICM</strain>
    </source>
</reference>
<keyword evidence="2" id="KW-1185">Reference proteome</keyword>
<evidence type="ECO:0000313" key="1">
    <source>
        <dbReference type="EMBL" id="KAG9390855.1"/>
    </source>
</evidence>